<dbReference type="InterPro" id="IPR000727">
    <property type="entry name" value="T_SNARE_dom"/>
</dbReference>
<dbReference type="InterPro" id="IPR003660">
    <property type="entry name" value="HAMP_dom"/>
</dbReference>
<dbReference type="SUPFAM" id="SSF158472">
    <property type="entry name" value="HAMP domain-like"/>
    <property type="match status" value="1"/>
</dbReference>
<dbReference type="GO" id="GO:0006935">
    <property type="term" value="P:chemotaxis"/>
    <property type="evidence" value="ECO:0007669"/>
    <property type="project" value="TreeGrafter"/>
</dbReference>
<dbReference type="InterPro" id="IPR004089">
    <property type="entry name" value="MCPsignal_dom"/>
</dbReference>
<feature type="domain" description="Methyl-accepting transducer" evidence="9">
    <location>
        <begin position="624"/>
        <end position="853"/>
    </location>
</feature>
<feature type="transmembrane region" description="Helical" evidence="8">
    <location>
        <begin position="313"/>
        <end position="337"/>
    </location>
</feature>
<dbReference type="SMART" id="SM00304">
    <property type="entry name" value="HAMP"/>
    <property type="match status" value="2"/>
</dbReference>
<dbReference type="Pfam" id="PF00672">
    <property type="entry name" value="HAMP"/>
    <property type="match status" value="1"/>
</dbReference>
<dbReference type="InterPro" id="IPR000014">
    <property type="entry name" value="PAS"/>
</dbReference>
<keyword evidence="3 5" id="KW-0807">Transducer</keyword>
<evidence type="ECO:0000256" key="7">
    <source>
        <dbReference type="SAM" id="MobiDB-lite"/>
    </source>
</evidence>
<feature type="domain" description="T-SNARE coiled-coil homology" evidence="10">
    <location>
        <begin position="783"/>
        <end position="845"/>
    </location>
</feature>
<dbReference type="SMART" id="SM00283">
    <property type="entry name" value="MA"/>
    <property type="match status" value="1"/>
</dbReference>
<organism evidence="12 13">
    <name type="scientific">Marinomonas aquimarina</name>
    <dbReference type="NCBI Taxonomy" id="295068"/>
    <lineage>
        <taxon>Bacteria</taxon>
        <taxon>Pseudomonadati</taxon>
        <taxon>Pseudomonadota</taxon>
        <taxon>Gammaproteobacteria</taxon>
        <taxon>Oceanospirillales</taxon>
        <taxon>Oceanospirillaceae</taxon>
        <taxon>Marinomonas</taxon>
    </lineage>
</organism>
<keyword evidence="6" id="KW-0175">Coiled coil</keyword>
<dbReference type="GO" id="GO:0004888">
    <property type="term" value="F:transmembrane signaling receptor activity"/>
    <property type="evidence" value="ECO:0007669"/>
    <property type="project" value="TreeGrafter"/>
</dbReference>
<feature type="coiled-coil region" evidence="6">
    <location>
        <begin position="824"/>
        <end position="851"/>
    </location>
</feature>
<dbReference type="EMBL" id="FLOC01000005">
    <property type="protein sequence ID" value="SBS28666.1"/>
    <property type="molecule type" value="Genomic_DNA"/>
</dbReference>
<evidence type="ECO:0000256" key="6">
    <source>
        <dbReference type="SAM" id="Coils"/>
    </source>
</evidence>
<reference evidence="12 13" key="1">
    <citation type="submission" date="2016-06" db="EMBL/GenBank/DDBJ databases">
        <authorList>
            <person name="Kjaerup R.B."/>
            <person name="Dalgaard T.S."/>
            <person name="Juul-Madsen H.R."/>
        </authorList>
    </citation>
    <scope>NUCLEOTIDE SEQUENCE [LARGE SCALE GENOMIC DNA]</scope>
    <source>
        <strain evidence="12 13">CECT 5080</strain>
    </source>
</reference>
<evidence type="ECO:0000256" key="1">
    <source>
        <dbReference type="ARBA" id="ARBA00004370"/>
    </source>
</evidence>
<dbReference type="Gene3D" id="3.30.450.20">
    <property type="entry name" value="PAS domain"/>
    <property type="match status" value="1"/>
</dbReference>
<comment type="subcellular location">
    <subcellularLocation>
        <location evidence="1">Membrane</location>
    </subcellularLocation>
</comment>
<accession>A0A1A8T7U2</accession>
<feature type="region of interest" description="Disordered" evidence="7">
    <location>
        <begin position="636"/>
        <end position="658"/>
    </location>
</feature>
<evidence type="ECO:0000256" key="8">
    <source>
        <dbReference type="SAM" id="Phobius"/>
    </source>
</evidence>
<dbReference type="Gene3D" id="6.10.340.10">
    <property type="match status" value="1"/>
</dbReference>
<evidence type="ECO:0000256" key="3">
    <source>
        <dbReference type="ARBA" id="ARBA00023224"/>
    </source>
</evidence>
<dbReference type="Proteomes" id="UP000092627">
    <property type="component" value="Unassembled WGS sequence"/>
</dbReference>
<dbReference type="CDD" id="cd06225">
    <property type="entry name" value="HAMP"/>
    <property type="match status" value="1"/>
</dbReference>
<feature type="domain" description="HAMP" evidence="11">
    <location>
        <begin position="338"/>
        <end position="390"/>
    </location>
</feature>
<evidence type="ECO:0000256" key="5">
    <source>
        <dbReference type="PROSITE-ProRule" id="PRU00284"/>
    </source>
</evidence>
<keyword evidence="13" id="KW-1185">Reference proteome</keyword>
<dbReference type="InterPro" id="IPR051310">
    <property type="entry name" value="MCP_chemotaxis"/>
</dbReference>
<dbReference type="FunFam" id="3.30.450.20:FF:000075">
    <property type="entry name" value="Methyl-accepting chemotaxis protein"/>
    <property type="match status" value="1"/>
</dbReference>
<proteinExistence type="inferred from homology"/>
<evidence type="ECO:0000313" key="13">
    <source>
        <dbReference type="Proteomes" id="UP000092627"/>
    </source>
</evidence>
<name>A0A1A8T7U2_9GAMM</name>
<dbReference type="Gene3D" id="1.10.287.950">
    <property type="entry name" value="Methyl-accepting chemotaxis protein"/>
    <property type="match status" value="1"/>
</dbReference>
<feature type="coiled-coil region" evidence="6">
    <location>
        <begin position="382"/>
        <end position="409"/>
    </location>
</feature>
<keyword evidence="8" id="KW-0472">Membrane</keyword>
<dbReference type="AlphaFoldDB" id="A0A1A8T7U2"/>
<evidence type="ECO:0000259" key="11">
    <source>
        <dbReference type="PROSITE" id="PS50885"/>
    </source>
</evidence>
<keyword evidence="8" id="KW-1133">Transmembrane helix</keyword>
<dbReference type="PANTHER" id="PTHR43531">
    <property type="entry name" value="PROTEIN ICFG"/>
    <property type="match status" value="1"/>
</dbReference>
<dbReference type="PANTHER" id="PTHR43531:SF14">
    <property type="entry name" value="METHYL-ACCEPTING CHEMOTAXIS PROTEIN I-RELATED"/>
    <property type="match status" value="1"/>
</dbReference>
<dbReference type="Pfam" id="PF13188">
    <property type="entry name" value="PAS_8"/>
    <property type="match status" value="1"/>
</dbReference>
<dbReference type="Pfam" id="PF18947">
    <property type="entry name" value="HAMP_2"/>
    <property type="match status" value="1"/>
</dbReference>
<protein>
    <submittedName>
        <fullName evidence="12">Methyl-accepting chemotaxis protein II</fullName>
    </submittedName>
</protein>
<dbReference type="PROSITE" id="PS50192">
    <property type="entry name" value="T_SNARE"/>
    <property type="match status" value="2"/>
</dbReference>
<dbReference type="FunFam" id="1.10.287.950:FF:000001">
    <property type="entry name" value="Methyl-accepting chemotaxis sensory transducer"/>
    <property type="match status" value="1"/>
</dbReference>
<dbReference type="RefSeq" id="WP_067206815.1">
    <property type="nucleotide sequence ID" value="NZ_FLOC01000005.1"/>
</dbReference>
<evidence type="ECO:0000259" key="9">
    <source>
        <dbReference type="PROSITE" id="PS50111"/>
    </source>
</evidence>
<dbReference type="Pfam" id="PF00015">
    <property type="entry name" value="MCPsignal"/>
    <property type="match status" value="1"/>
</dbReference>
<keyword evidence="2" id="KW-0488">Methylation</keyword>
<dbReference type="CDD" id="cd11386">
    <property type="entry name" value="MCP_signal"/>
    <property type="match status" value="1"/>
</dbReference>
<dbReference type="GO" id="GO:0007165">
    <property type="term" value="P:signal transduction"/>
    <property type="evidence" value="ECO:0007669"/>
    <property type="project" value="UniProtKB-KW"/>
</dbReference>
<comment type="similarity">
    <text evidence="4">Belongs to the methyl-accepting chemotaxis (MCP) protein family.</text>
</comment>
<feature type="domain" description="T-SNARE coiled-coil homology" evidence="10">
    <location>
        <begin position="615"/>
        <end position="677"/>
    </location>
</feature>
<evidence type="ECO:0000256" key="4">
    <source>
        <dbReference type="ARBA" id="ARBA00029447"/>
    </source>
</evidence>
<keyword evidence="8" id="KW-0812">Transmembrane</keyword>
<dbReference type="SUPFAM" id="SSF58104">
    <property type="entry name" value="Methyl-accepting chemotaxis protein (MCP) signaling domain"/>
    <property type="match status" value="1"/>
</dbReference>
<sequence length="884" mass="96346">MNIKLSIKFVILAVLVVIAIGVPTKFFFETESSLIKTTEMELGGIDPTAKLVLSMSAMQDYRDMAIVQVSQGRIDKGRLQQAWQTANAALKSMQSSLAETYPESDSNMHLANAVNNFNAAHSQIISREISAADIYVSFEQVSDELLYEVIPHIMEESGLSYDPTAATYHLIIANNQNLPPVLESISLLRAKGTEILANNVMAQAQHINSLNLIMAEVKVPLENLVHNLESASESTNDPRVAAQLQQARVIQNEIEVLFDLTKRNIIDASVLNYEAQAFFQDVTTQLGALNAFFTSSEEVLASMLEARIEESNAAMMSSLVIIAVVLIALVLICVLVVRGLNRSLKAVADAANSIANGNFNIVLDVNRNDEFGPINQGIVAMAKRLGEAQQEAETQVEEAQQRLVESTRIEEALNATSTNVMIADAERNIVYMNRSVESMLRGVESELQKVLPHFKVDSIVGSKMDIFHKNPSHQADLLASLEKVHQAQIKVADLHFRLIANPIFDKNGQRIGSVVEWADRTSEIQAEQEISHLVEEAVAGNFTIRAKEENKQGFMLFMAKSLNELMSTADHGLSDVARVLMAMSEGDLTQRITEDYEGQFENLKRFCNETCENLTGMVREIQEAAETINHAASEIAQGNSDLSARTESQASSLEETASSMDLMTGNVRQTSENVRSASSLANDASKVAKQGGEQVQQVVSTMSSINEASRQIADIISIIDGIAFQTNILALNAAVEAARAGEQGRGFAVVASEVRTLAQRSANAAKDIKELINDSVSKVEDGNKLVNQSGQIMEQIESSISRVNELMSQVASASTEQATGLDEINQAVVRMDEMTQQNAALVEEAAAAADSMRSQAFNLQQNVQRFNVEGGGGATPTLRLTQGH</sequence>
<feature type="domain" description="HAMP" evidence="11">
    <location>
        <begin position="573"/>
        <end position="619"/>
    </location>
</feature>
<evidence type="ECO:0000313" key="12">
    <source>
        <dbReference type="EMBL" id="SBS28666.1"/>
    </source>
</evidence>
<evidence type="ECO:0000256" key="2">
    <source>
        <dbReference type="ARBA" id="ARBA00022481"/>
    </source>
</evidence>
<dbReference type="GO" id="GO:0005886">
    <property type="term" value="C:plasma membrane"/>
    <property type="evidence" value="ECO:0007669"/>
    <property type="project" value="TreeGrafter"/>
</dbReference>
<dbReference type="PROSITE" id="PS50885">
    <property type="entry name" value="HAMP"/>
    <property type="match status" value="2"/>
</dbReference>
<dbReference type="STRING" id="295068.MAQ5080_01166"/>
<evidence type="ECO:0000259" key="10">
    <source>
        <dbReference type="PROSITE" id="PS50192"/>
    </source>
</evidence>
<gene>
    <name evidence="12" type="primary">tar_1</name>
    <name evidence="12" type="ORF">MAQ5080_01166</name>
</gene>
<dbReference type="PROSITE" id="PS50111">
    <property type="entry name" value="CHEMOTAXIS_TRANSDUC_2"/>
    <property type="match status" value="1"/>
</dbReference>